<dbReference type="GO" id="GO:0009252">
    <property type="term" value="P:peptidoglycan biosynthetic process"/>
    <property type="evidence" value="ECO:0007669"/>
    <property type="project" value="UniProtKB-KW"/>
</dbReference>
<keyword evidence="3" id="KW-0133">Cell shape</keyword>
<keyword evidence="5" id="KW-0012">Acyltransferase</keyword>
<evidence type="ECO:0000256" key="6">
    <source>
        <dbReference type="ARBA" id="ARBA00023316"/>
    </source>
</evidence>
<reference evidence="8 9" key="1">
    <citation type="submission" date="2020-09" db="EMBL/GenBank/DDBJ databases">
        <title>Sinomicrobium weinanense sp. nov., a halophilic bacteria isolated from saline-alkali soil.</title>
        <authorList>
            <person name="Wu P."/>
            <person name="Ren H."/>
            <person name="Mei Y."/>
            <person name="Liang Y."/>
            <person name="Chen Z."/>
        </authorList>
    </citation>
    <scope>NUCLEOTIDE SEQUENCE [LARGE SCALE GENOMIC DNA]</scope>
    <source>
        <strain evidence="8 9">FJxs</strain>
    </source>
</reference>
<dbReference type="InterPro" id="IPR050644">
    <property type="entry name" value="PG_Glycine_Bridge_Synth"/>
</dbReference>
<dbReference type="PROSITE" id="PS51186">
    <property type="entry name" value="GNAT"/>
    <property type="match status" value="1"/>
</dbReference>
<dbReference type="Pfam" id="PF02388">
    <property type="entry name" value="FemAB"/>
    <property type="match status" value="1"/>
</dbReference>
<dbReference type="PROSITE" id="PS51191">
    <property type="entry name" value="FEMABX"/>
    <property type="match status" value="1"/>
</dbReference>
<comment type="similarity">
    <text evidence="1">Belongs to the FemABX family.</text>
</comment>
<dbReference type="PANTHER" id="PTHR36174">
    <property type="entry name" value="LIPID II:GLYCINE GLYCYLTRANSFERASE"/>
    <property type="match status" value="1"/>
</dbReference>
<keyword evidence="6" id="KW-0961">Cell wall biogenesis/degradation</keyword>
<evidence type="ECO:0000256" key="4">
    <source>
        <dbReference type="ARBA" id="ARBA00022984"/>
    </source>
</evidence>
<dbReference type="InterPro" id="IPR016181">
    <property type="entry name" value="Acyl_CoA_acyltransferase"/>
</dbReference>
<dbReference type="SUPFAM" id="SSF55729">
    <property type="entry name" value="Acyl-CoA N-acyltransferases (Nat)"/>
    <property type="match status" value="2"/>
</dbReference>
<dbReference type="InterPro" id="IPR000182">
    <property type="entry name" value="GNAT_dom"/>
</dbReference>
<dbReference type="GO" id="GO:0071555">
    <property type="term" value="P:cell wall organization"/>
    <property type="evidence" value="ECO:0007669"/>
    <property type="project" value="UniProtKB-KW"/>
</dbReference>
<dbReference type="InterPro" id="IPR003447">
    <property type="entry name" value="FEMABX"/>
</dbReference>
<evidence type="ECO:0000259" key="7">
    <source>
        <dbReference type="PROSITE" id="PS51186"/>
    </source>
</evidence>
<dbReference type="Proteomes" id="UP000653730">
    <property type="component" value="Unassembled WGS sequence"/>
</dbReference>
<feature type="domain" description="N-acetyltransferase" evidence="7">
    <location>
        <begin position="172"/>
        <end position="326"/>
    </location>
</feature>
<evidence type="ECO:0000256" key="2">
    <source>
        <dbReference type="ARBA" id="ARBA00022679"/>
    </source>
</evidence>
<keyword evidence="4" id="KW-0573">Peptidoglycan synthesis</keyword>
<dbReference type="EMBL" id="JACVDC010000091">
    <property type="protein sequence ID" value="MBC9798133.1"/>
    <property type="molecule type" value="Genomic_DNA"/>
</dbReference>
<accession>A0A926JV43</accession>
<dbReference type="GO" id="GO:0016755">
    <property type="term" value="F:aminoacyltransferase activity"/>
    <property type="evidence" value="ECO:0007669"/>
    <property type="project" value="InterPro"/>
</dbReference>
<evidence type="ECO:0000256" key="5">
    <source>
        <dbReference type="ARBA" id="ARBA00023315"/>
    </source>
</evidence>
<keyword evidence="2" id="KW-0808">Transferase</keyword>
<sequence>MDFSVLSVKDNEWQQIISKSIIYDFHHTSCYHSLETNSEDKALLFVGTQEGNTIALPLLIRKIPQTDWYDATSAYGYCGPVASKSFDEFSPEFIRQFQAELLTYLKKENIISAFSRLHPLMETMPFFNDFGQVLDLNKTIAIDLTLPLEEQRKDYRKSNKSEINQLKKKKGYSVREIHPEELKVFVEIYHQTMDRVEAKAYYYFDEDYFKKLLDNPCFNSRLLVAVKDGEIAAGAVFTLTDKIMQYHLAGTRDAYIRDTPMKLILDEARLLGNELGLEYLHLGGGVGGSDEDSLYRFKSGFSKNNFQFQVWNLIVDQAKYDQLVAQNNVDVTKAAGFFPLYRA</sequence>
<dbReference type="RefSeq" id="WP_187967260.1">
    <property type="nucleotide sequence ID" value="NZ_JACVDC010000091.1"/>
</dbReference>
<dbReference type="GO" id="GO:0016747">
    <property type="term" value="F:acyltransferase activity, transferring groups other than amino-acyl groups"/>
    <property type="evidence" value="ECO:0007669"/>
    <property type="project" value="InterPro"/>
</dbReference>
<proteinExistence type="inferred from homology"/>
<name>A0A926JV43_9FLAO</name>
<evidence type="ECO:0000313" key="8">
    <source>
        <dbReference type="EMBL" id="MBC9798133.1"/>
    </source>
</evidence>
<dbReference type="AlphaFoldDB" id="A0A926JV43"/>
<dbReference type="Gene3D" id="3.40.630.30">
    <property type="match status" value="1"/>
</dbReference>
<evidence type="ECO:0000256" key="3">
    <source>
        <dbReference type="ARBA" id="ARBA00022960"/>
    </source>
</evidence>
<dbReference type="PANTHER" id="PTHR36174:SF1">
    <property type="entry name" value="LIPID II:GLYCINE GLYCYLTRANSFERASE"/>
    <property type="match status" value="1"/>
</dbReference>
<comment type="caution">
    <text evidence="8">The sequence shown here is derived from an EMBL/GenBank/DDBJ whole genome shotgun (WGS) entry which is preliminary data.</text>
</comment>
<organism evidence="8 9">
    <name type="scientific">Sinomicrobium weinanense</name>
    <dbReference type="NCBI Taxonomy" id="2842200"/>
    <lineage>
        <taxon>Bacteria</taxon>
        <taxon>Pseudomonadati</taxon>
        <taxon>Bacteroidota</taxon>
        <taxon>Flavobacteriia</taxon>
        <taxon>Flavobacteriales</taxon>
        <taxon>Flavobacteriaceae</taxon>
        <taxon>Sinomicrobium</taxon>
    </lineage>
</organism>
<dbReference type="GO" id="GO:0008360">
    <property type="term" value="P:regulation of cell shape"/>
    <property type="evidence" value="ECO:0007669"/>
    <property type="project" value="UniProtKB-KW"/>
</dbReference>
<keyword evidence="9" id="KW-1185">Reference proteome</keyword>
<protein>
    <submittedName>
        <fullName evidence="8">Peptidoglycan bridge formation glycyltransferase FemA/FemB family protein</fullName>
    </submittedName>
</protein>
<gene>
    <name evidence="8" type="ORF">IBL28_19335</name>
</gene>
<evidence type="ECO:0000256" key="1">
    <source>
        <dbReference type="ARBA" id="ARBA00009943"/>
    </source>
</evidence>
<evidence type="ECO:0000313" key="9">
    <source>
        <dbReference type="Proteomes" id="UP000653730"/>
    </source>
</evidence>